<evidence type="ECO:0000256" key="1">
    <source>
        <dbReference type="SAM" id="MobiDB-lite"/>
    </source>
</evidence>
<proteinExistence type="predicted"/>
<protein>
    <submittedName>
        <fullName evidence="2">Uncharacterized protein</fullName>
    </submittedName>
</protein>
<organism evidence="2 3">
    <name type="scientific">Cymbomonas tetramitiformis</name>
    <dbReference type="NCBI Taxonomy" id="36881"/>
    <lineage>
        <taxon>Eukaryota</taxon>
        <taxon>Viridiplantae</taxon>
        <taxon>Chlorophyta</taxon>
        <taxon>Pyramimonadophyceae</taxon>
        <taxon>Pyramimonadales</taxon>
        <taxon>Pyramimonadaceae</taxon>
        <taxon>Cymbomonas</taxon>
    </lineage>
</organism>
<feature type="compositionally biased region" description="Acidic residues" evidence="1">
    <location>
        <begin position="380"/>
        <end position="391"/>
    </location>
</feature>
<feature type="region of interest" description="Disordered" evidence="1">
    <location>
        <begin position="374"/>
        <end position="393"/>
    </location>
</feature>
<evidence type="ECO:0000313" key="3">
    <source>
        <dbReference type="Proteomes" id="UP001190700"/>
    </source>
</evidence>
<reference evidence="2 3" key="1">
    <citation type="journal article" date="2015" name="Genome Biol. Evol.">
        <title>Comparative Genomics of a Bacterivorous Green Alga Reveals Evolutionary Causalities and Consequences of Phago-Mixotrophic Mode of Nutrition.</title>
        <authorList>
            <person name="Burns J.A."/>
            <person name="Paasch A."/>
            <person name="Narechania A."/>
            <person name="Kim E."/>
        </authorList>
    </citation>
    <scope>NUCLEOTIDE SEQUENCE [LARGE SCALE GENOMIC DNA]</scope>
    <source>
        <strain evidence="2 3">PLY_AMNH</strain>
    </source>
</reference>
<dbReference type="InterPro" id="IPR001406">
    <property type="entry name" value="PsdUridine_synth_TruA"/>
</dbReference>
<dbReference type="GO" id="GO:0031119">
    <property type="term" value="P:tRNA pseudouridine synthesis"/>
    <property type="evidence" value="ECO:0007669"/>
    <property type="project" value="TreeGrafter"/>
</dbReference>
<comment type="caution">
    <text evidence="2">The sequence shown here is derived from an EMBL/GenBank/DDBJ whole genome shotgun (WGS) entry which is preliminary data.</text>
</comment>
<dbReference type="Gene3D" id="3.30.70.660">
    <property type="entry name" value="Pseudouridine synthase I, catalytic domain, C-terminal subdomain"/>
    <property type="match status" value="1"/>
</dbReference>
<dbReference type="InterPro" id="IPR020095">
    <property type="entry name" value="PsdUridine_synth_TruA_C"/>
</dbReference>
<dbReference type="InterPro" id="IPR020103">
    <property type="entry name" value="PsdUridine_synth_cat_dom_sf"/>
</dbReference>
<keyword evidence="3" id="KW-1185">Reference proteome</keyword>
<dbReference type="GO" id="GO:0003723">
    <property type="term" value="F:RNA binding"/>
    <property type="evidence" value="ECO:0007669"/>
    <property type="project" value="InterPro"/>
</dbReference>
<dbReference type="PANTHER" id="PTHR11142:SF0">
    <property type="entry name" value="TRNA PSEUDOURIDINE SYNTHASE-LIKE 1"/>
    <property type="match status" value="1"/>
</dbReference>
<evidence type="ECO:0000313" key="2">
    <source>
        <dbReference type="EMBL" id="KAK3253886.1"/>
    </source>
</evidence>
<dbReference type="Proteomes" id="UP001190700">
    <property type="component" value="Unassembled WGS sequence"/>
</dbReference>
<gene>
    <name evidence="2" type="ORF">CYMTET_36885</name>
</gene>
<sequence>MRMENVALLVGYVPHDSRPSPWEEGSHAVKDQIVSCLEGCCANGDVDAAIEEEPSLEYLPAIGKHLGAYGCCNVLSIKTDVLPAVDLQDEPAEENEAKQQQKDLDNLAKERWCSDISLRLDALSIRVFGRLVVPKDFDARMHVDRHIYEYLIPVEALLTSAELQGDGARHKHLQQRLRPALESFRGKRSFHNYAGCTPEAVQGAGFSWLRKIHRVMCDGFFRNEDGQEFVVIAVEAKNVLPEQVRRMAGICVAAVRGLVTVQQVQRSLDSGVTMNVPCAPECYECLAQVVYEKYCWKNPASEHRPNEMHGWKFKKMRQQSKAWVREAMTGGDALARFREWLGHLDGEYTAQEEARENYAGEKLSRSFERLLGTGSGLSDPEADDDVNDDDVAPTHGASKSLLVIRTSNRTQGVFALELAVKLQEAGLPEGCLHDDLGIGLVVLSAPAEACCSSQVRPSVRPEHHSARGRVRKRSIMA</sequence>
<accession>A0AAE0CF41</accession>
<dbReference type="SUPFAM" id="SSF55120">
    <property type="entry name" value="Pseudouridine synthase"/>
    <property type="match status" value="1"/>
</dbReference>
<dbReference type="AlphaFoldDB" id="A0AAE0CF41"/>
<dbReference type="GO" id="GO:0009982">
    <property type="term" value="F:pseudouridine synthase activity"/>
    <property type="evidence" value="ECO:0007669"/>
    <property type="project" value="InterPro"/>
</dbReference>
<dbReference type="EMBL" id="LGRX02024585">
    <property type="protein sequence ID" value="KAK3253886.1"/>
    <property type="molecule type" value="Genomic_DNA"/>
</dbReference>
<name>A0AAE0CF41_9CHLO</name>
<dbReference type="PANTHER" id="PTHR11142">
    <property type="entry name" value="PSEUDOURIDYLATE SYNTHASE"/>
    <property type="match status" value="1"/>
</dbReference>